<dbReference type="PROSITE" id="PS51194">
    <property type="entry name" value="HELICASE_CTER"/>
    <property type="match status" value="1"/>
</dbReference>
<dbReference type="InterPro" id="IPR014001">
    <property type="entry name" value="Helicase_ATP-bd"/>
</dbReference>
<reference evidence="7 8" key="1">
    <citation type="journal article" date="2013" name="Nat. Commun.">
        <title>Genome sequence and functional genomic analysis of the oil-degrading bacterium Oleispira antarctica.</title>
        <authorList>
            <person name="Kube M."/>
            <person name="Chernikova T.N."/>
            <person name="Al-Ramahi Y."/>
            <person name="Beloqui A."/>
            <person name="Lopez-Cortez N."/>
            <person name="Guazzaroni M.E."/>
            <person name="Heipieper H.J."/>
            <person name="Klages S."/>
            <person name="Kotsyurbenko O.R."/>
            <person name="Langer I."/>
            <person name="Nechitaylo T.Y."/>
            <person name="Lunsdorf H."/>
            <person name="Fernandez M."/>
            <person name="Juarez S."/>
            <person name="Ciordia S."/>
            <person name="Singer A."/>
            <person name="Kagan O."/>
            <person name="Egorova O."/>
            <person name="Petit P.A."/>
            <person name="Stogios P."/>
            <person name="Kim Y."/>
            <person name="Tchigvintsev A."/>
            <person name="Flick R."/>
            <person name="Denaro R."/>
            <person name="Genovese M."/>
            <person name="Albar J.P."/>
            <person name="Reva O.N."/>
            <person name="Martinez-Gomariz M."/>
            <person name="Tran H."/>
            <person name="Ferrer M."/>
            <person name="Savchenko A."/>
            <person name="Yakunin A.F."/>
            <person name="Yakimov M.M."/>
            <person name="Golyshina O.V."/>
            <person name="Reinhardt R."/>
            <person name="Golyshin P.N."/>
        </authorList>
    </citation>
    <scope>NUCLEOTIDE SEQUENCE [LARGE SCALE GENOMIC DNA]</scope>
</reference>
<dbReference type="InterPro" id="IPR001650">
    <property type="entry name" value="Helicase_C-like"/>
</dbReference>
<dbReference type="PANTHER" id="PTHR45766:SF6">
    <property type="entry name" value="SWI_SNF-RELATED MATRIX-ASSOCIATED ACTIN-DEPENDENT REGULATOR OF CHROMATIN SUBFAMILY A-LIKE PROTEIN 1"/>
    <property type="match status" value="1"/>
</dbReference>
<dbReference type="GO" id="GO:0004386">
    <property type="term" value="F:helicase activity"/>
    <property type="evidence" value="ECO:0007669"/>
    <property type="project" value="UniProtKB-KW"/>
</dbReference>
<evidence type="ECO:0000256" key="3">
    <source>
        <dbReference type="ARBA" id="ARBA00022806"/>
    </source>
</evidence>
<dbReference type="InterPro" id="IPR057342">
    <property type="entry name" value="DEXDc_RapA"/>
</dbReference>
<keyword evidence="4" id="KW-0067">ATP-binding</keyword>
<dbReference type="Gene3D" id="3.40.50.300">
    <property type="entry name" value="P-loop containing nucleotide triphosphate hydrolases"/>
    <property type="match status" value="1"/>
</dbReference>
<dbReference type="PATRIC" id="fig|698738.3.peg.2540"/>
<dbReference type="GO" id="GO:0016787">
    <property type="term" value="F:hydrolase activity"/>
    <property type="evidence" value="ECO:0007669"/>
    <property type="project" value="UniProtKB-KW"/>
</dbReference>
<dbReference type="Proteomes" id="UP000032749">
    <property type="component" value="Chromosome"/>
</dbReference>
<dbReference type="OrthoDB" id="9814088at2"/>
<dbReference type="PANTHER" id="PTHR45766">
    <property type="entry name" value="DNA ANNEALING HELICASE AND ENDONUCLEASE ZRANB3 FAMILY MEMBER"/>
    <property type="match status" value="1"/>
</dbReference>
<evidence type="ECO:0000313" key="8">
    <source>
        <dbReference type="Proteomes" id="UP000032749"/>
    </source>
</evidence>
<dbReference type="KEGG" id="oai:OLEAN_C24530"/>
<gene>
    <name evidence="7" type="primary">hepA</name>
    <name evidence="7" type="ORF">OLEAN_C24530</name>
</gene>
<keyword evidence="8" id="KW-1185">Reference proteome</keyword>
<name>R4YUF6_OLEAN</name>
<keyword evidence="1" id="KW-0547">Nucleotide-binding</keyword>
<evidence type="ECO:0000256" key="2">
    <source>
        <dbReference type="ARBA" id="ARBA00022801"/>
    </source>
</evidence>
<dbReference type="AlphaFoldDB" id="R4YUF6"/>
<dbReference type="HOGENOM" id="CLU_307750_0_0_6"/>
<dbReference type="InterPro" id="IPR027417">
    <property type="entry name" value="P-loop_NTPase"/>
</dbReference>
<evidence type="ECO:0000256" key="4">
    <source>
        <dbReference type="ARBA" id="ARBA00022840"/>
    </source>
</evidence>
<dbReference type="PROSITE" id="PS51192">
    <property type="entry name" value="HELICASE_ATP_BIND_1"/>
    <property type="match status" value="1"/>
</dbReference>
<dbReference type="Gene3D" id="3.40.50.10810">
    <property type="entry name" value="Tandem AAA-ATPase domain"/>
    <property type="match status" value="1"/>
</dbReference>
<dbReference type="CDD" id="cd18793">
    <property type="entry name" value="SF2_C_SNF"/>
    <property type="match status" value="1"/>
</dbReference>
<dbReference type="InterPro" id="IPR000330">
    <property type="entry name" value="SNF2_N"/>
</dbReference>
<dbReference type="SUPFAM" id="SSF52540">
    <property type="entry name" value="P-loop containing nucleoside triphosphate hydrolases"/>
    <property type="match status" value="2"/>
</dbReference>
<evidence type="ECO:0000259" key="6">
    <source>
        <dbReference type="PROSITE" id="PS51194"/>
    </source>
</evidence>
<feature type="domain" description="Helicase C-terminal" evidence="6">
    <location>
        <begin position="427"/>
        <end position="595"/>
    </location>
</feature>
<evidence type="ECO:0000313" key="7">
    <source>
        <dbReference type="EMBL" id="CCK76629.1"/>
    </source>
</evidence>
<dbReference type="SMART" id="SM00490">
    <property type="entry name" value="HELICc"/>
    <property type="match status" value="1"/>
</dbReference>
<keyword evidence="3 7" id="KW-0347">Helicase</keyword>
<dbReference type="GO" id="GO:0005524">
    <property type="term" value="F:ATP binding"/>
    <property type="evidence" value="ECO:0007669"/>
    <property type="project" value="UniProtKB-KW"/>
</dbReference>
<protein>
    <submittedName>
        <fullName evidence="7">ATP-dependent helicase</fullName>
    </submittedName>
</protein>
<dbReference type="Pfam" id="PF00271">
    <property type="entry name" value="Helicase_C"/>
    <property type="match status" value="1"/>
</dbReference>
<evidence type="ECO:0000259" key="5">
    <source>
        <dbReference type="PROSITE" id="PS51192"/>
    </source>
</evidence>
<keyword evidence="2" id="KW-0378">Hydrolase</keyword>
<dbReference type="SMART" id="SM00487">
    <property type="entry name" value="DEXDc"/>
    <property type="match status" value="1"/>
</dbReference>
<feature type="domain" description="Helicase ATP-binding" evidence="5">
    <location>
        <begin position="116"/>
        <end position="288"/>
    </location>
</feature>
<proteinExistence type="predicted"/>
<evidence type="ECO:0000256" key="1">
    <source>
        <dbReference type="ARBA" id="ARBA00022741"/>
    </source>
</evidence>
<accession>R4YUF6</accession>
<dbReference type="InterPro" id="IPR049730">
    <property type="entry name" value="SNF2/RAD54-like_C"/>
</dbReference>
<dbReference type="Pfam" id="PF00176">
    <property type="entry name" value="SNF2-rel_dom"/>
    <property type="match status" value="1"/>
</dbReference>
<dbReference type="CDD" id="cd18011">
    <property type="entry name" value="DEXDc_RapA"/>
    <property type="match status" value="1"/>
</dbReference>
<organism evidence="7 8">
    <name type="scientific">Oleispira antarctica RB-8</name>
    <dbReference type="NCBI Taxonomy" id="698738"/>
    <lineage>
        <taxon>Bacteria</taxon>
        <taxon>Pseudomonadati</taxon>
        <taxon>Pseudomonadota</taxon>
        <taxon>Gammaproteobacteria</taxon>
        <taxon>Oceanospirillales</taxon>
        <taxon>Oceanospirillaceae</taxon>
        <taxon>Oleispira</taxon>
    </lineage>
</organism>
<dbReference type="InterPro" id="IPR038718">
    <property type="entry name" value="SNF2-like_sf"/>
</dbReference>
<sequence length="973" mass="110298">MSQQYSPGMRVEIRDAEWRIERLDRTPDGGYLLRCMGLSELVRGKTAQFLSGIELNIRILDPAKTQLNDDLSDGYLASQLYIDTALRQTPPVDNRIHMGSEAAMDVLPFQLDPALQALKQPRQRILIADSVGLGKTLEAGILTTELIRRGRGKRILVLAVKSMLGQFQKEFWQRFTIPLVRLDSVGLQRVRNDIPSNHNPFHYFDRTIISIDTLKQTLEYRHHLEQAYWDIIIIDEAHNVAKRSTQSQRHKLAELLSTRSDTLIMLSATPHDGKAESFASLVNMLDPTAISNSKDYGHEDFKDKGLVIRGFKHDVANQLAKSFPEREIKTEHISASAAEEAAYGQLSEVTFSTLDSKRQTGAQLFRTTLEKSLFSSPTACLSTVTKRLKLLAKKEQNEDVQNDISTLEGLKLSLEGITPESFSKYQLLLQLLKPTGDNSLGWTGKETTDRLVIFTESLVTLNFLHEQLSKDLKLKKNQVAVLKGEGMRDHELADTVEKFGQANSPIRLLLCSDVASEGINLHHLSHRMVHFDIPWSLMVFQQRNGRIDRYGQTVQPKIRYLMTDSENPKIKGDQRILEVLIEKDEQAGINIGDPAEFMGEYSEAGEVDKVAQAMEQDKDPDDLSDIFGALFAVEDDNIADTAQATLAAFIPENERTNHQQLSDVIVKTETVFSNNLAFAEAALNCINEQQPNKPLSFKIDKARRQIDFTAPNDLAQRLKYLPKEVRPEANRFIFTDDKTQIQDGINAARMGEDALLADLHYLWQQHPVMEWMMTRVQDYFGRHTAPVIRLNSLEANEHWYIVQGGFPNKRGQALIQSSMAVLVQNGKVMAEAELGELLKQFNLKGDKIPNRAIDGCTEQQQEYLPIAIKQARSTLQTKRNTIEASNKQRLDTFMQDLHALRKKHVGQLELELDSSAQTEGVKNKKKQDRMHHIDRVFNEYELWLEETQTTEEDPYLQVVAVLTGQPATVKENV</sequence>
<dbReference type="STRING" id="698738.OLEAN_C24530"/>
<dbReference type="EMBL" id="FO203512">
    <property type="protein sequence ID" value="CCK76629.1"/>
    <property type="molecule type" value="Genomic_DNA"/>
</dbReference>